<evidence type="ECO:0000313" key="4">
    <source>
        <dbReference type="Proteomes" id="UP000186535"/>
    </source>
</evidence>
<accession>A0A150ASS1</accession>
<evidence type="ECO:0008006" key="5">
    <source>
        <dbReference type="Google" id="ProtNLM"/>
    </source>
</evidence>
<gene>
    <name evidence="1" type="ORF">AT274_14420</name>
    <name evidence="2" type="ORF">BJR07_27940</name>
</gene>
<protein>
    <recommendedName>
        <fullName evidence="5">DUF2187 domain-containing protein</fullName>
    </recommendedName>
</protein>
<dbReference type="PATRIC" id="fig|1396.422.peg.5793"/>
<dbReference type="AlphaFoldDB" id="A0A150ASS1"/>
<dbReference type="Proteomes" id="UP000186535">
    <property type="component" value="Unassembled WGS sequence"/>
</dbReference>
<dbReference type="RefSeq" id="WP_000289849.1">
    <property type="nucleotide sequence ID" value="NZ_CAKJVO010000047.1"/>
</dbReference>
<dbReference type="EMBL" id="MPON01000022">
    <property type="protein sequence ID" value="OKA32325.1"/>
    <property type="molecule type" value="Genomic_DNA"/>
</dbReference>
<name>A0A150ASS1_BACCE</name>
<dbReference type="Proteomes" id="UP000075591">
    <property type="component" value="Unassembled WGS sequence"/>
</dbReference>
<organism evidence="1 3">
    <name type="scientific">Bacillus cereus</name>
    <dbReference type="NCBI Taxonomy" id="1396"/>
    <lineage>
        <taxon>Bacteria</taxon>
        <taxon>Bacillati</taxon>
        <taxon>Bacillota</taxon>
        <taxon>Bacilli</taxon>
        <taxon>Bacillales</taxon>
        <taxon>Bacillaceae</taxon>
        <taxon>Bacillus</taxon>
        <taxon>Bacillus cereus group</taxon>
    </lineage>
</organism>
<evidence type="ECO:0000313" key="1">
    <source>
        <dbReference type="EMBL" id="KXX83647.1"/>
    </source>
</evidence>
<dbReference type="EMBL" id="LOMT01000181">
    <property type="protein sequence ID" value="KXX83647.1"/>
    <property type="molecule type" value="Genomic_DNA"/>
</dbReference>
<reference evidence="1 3" key="1">
    <citation type="submission" date="2015-12" db="EMBL/GenBank/DDBJ databases">
        <title>Bacillus cereus Group isolate.</title>
        <authorList>
            <person name="Kovac J."/>
        </authorList>
    </citation>
    <scope>NUCLEOTIDE SEQUENCE [LARGE SCALE GENOMIC DNA]</scope>
    <source>
        <strain evidence="1 3">FSL W8-0275</strain>
    </source>
</reference>
<sequence length="80" mass="9502">MYWEKGKDKDLPPMKFQLGEKVSFKFGNKMLVGIIDIRDFGGSIEHDYHSYDILVKEENMLYKHIPERDVFKLTHSENSH</sequence>
<reference evidence="2 4" key="2">
    <citation type="submission" date="2016-11" db="EMBL/GenBank/DDBJ databases">
        <title>Identification of Bacillus cereus isolated from egg-white.</title>
        <authorList>
            <person name="Soni A."/>
            <person name="Oey I."/>
            <person name="Silcock P."/>
            <person name="Bremer P."/>
        </authorList>
    </citation>
    <scope>NUCLEOTIDE SEQUENCE [LARGE SCALE GENOMIC DNA]</scope>
    <source>
        <strain evidence="2 4">NZAS03</strain>
    </source>
</reference>
<evidence type="ECO:0000313" key="2">
    <source>
        <dbReference type="EMBL" id="OKA32325.1"/>
    </source>
</evidence>
<comment type="caution">
    <text evidence="1">The sequence shown here is derived from an EMBL/GenBank/DDBJ whole genome shotgun (WGS) entry which is preliminary data.</text>
</comment>
<proteinExistence type="predicted"/>
<evidence type="ECO:0000313" key="3">
    <source>
        <dbReference type="Proteomes" id="UP000075591"/>
    </source>
</evidence>